<dbReference type="Pfam" id="PF02518">
    <property type="entry name" value="HATPase_c"/>
    <property type="match status" value="1"/>
</dbReference>
<dbReference type="CDD" id="cd00130">
    <property type="entry name" value="PAS"/>
    <property type="match status" value="1"/>
</dbReference>
<dbReference type="InterPro" id="IPR000014">
    <property type="entry name" value="PAS"/>
</dbReference>
<comment type="catalytic activity">
    <reaction evidence="1">
        <text>ATP + protein L-histidine = ADP + protein N-phospho-L-histidine.</text>
        <dbReference type="EC" id="2.7.13.3"/>
    </reaction>
</comment>
<dbReference type="Pfam" id="PF07730">
    <property type="entry name" value="HisKA_3"/>
    <property type="match status" value="1"/>
</dbReference>
<dbReference type="SUPFAM" id="SSF55785">
    <property type="entry name" value="PYP-like sensor domain (PAS domain)"/>
    <property type="match status" value="1"/>
</dbReference>
<dbReference type="SMART" id="SM00387">
    <property type="entry name" value="HATPase_c"/>
    <property type="match status" value="1"/>
</dbReference>
<dbReference type="Gene3D" id="1.20.5.1930">
    <property type="match status" value="1"/>
</dbReference>
<dbReference type="STRING" id="252246.SAMN05421799_11183"/>
<name>A0A1N7P5I9_9BACL</name>
<dbReference type="InterPro" id="IPR003594">
    <property type="entry name" value="HATPase_dom"/>
</dbReference>
<evidence type="ECO:0000256" key="6">
    <source>
        <dbReference type="ARBA" id="ARBA00022777"/>
    </source>
</evidence>
<evidence type="ECO:0000256" key="5">
    <source>
        <dbReference type="ARBA" id="ARBA00022741"/>
    </source>
</evidence>
<dbReference type="PANTHER" id="PTHR24421:SF10">
    <property type="entry name" value="NITRATE_NITRITE SENSOR PROTEIN NARQ"/>
    <property type="match status" value="1"/>
</dbReference>
<dbReference type="Gene3D" id="3.30.450.20">
    <property type="entry name" value="PAS domain"/>
    <property type="match status" value="1"/>
</dbReference>
<dbReference type="PROSITE" id="PS50112">
    <property type="entry name" value="PAS"/>
    <property type="match status" value="1"/>
</dbReference>
<keyword evidence="6" id="KW-0418">Kinase</keyword>
<keyword evidence="5" id="KW-0547">Nucleotide-binding</keyword>
<dbReference type="Pfam" id="PF13188">
    <property type="entry name" value="PAS_8"/>
    <property type="match status" value="1"/>
</dbReference>
<dbReference type="GO" id="GO:0000155">
    <property type="term" value="F:phosphorelay sensor kinase activity"/>
    <property type="evidence" value="ECO:0007669"/>
    <property type="project" value="InterPro"/>
</dbReference>
<dbReference type="GO" id="GO:0016020">
    <property type="term" value="C:membrane"/>
    <property type="evidence" value="ECO:0007669"/>
    <property type="project" value="InterPro"/>
</dbReference>
<dbReference type="Proteomes" id="UP000186156">
    <property type="component" value="Unassembled WGS sequence"/>
</dbReference>
<dbReference type="EMBL" id="FTOO01000011">
    <property type="protein sequence ID" value="SIT05851.1"/>
    <property type="molecule type" value="Genomic_DNA"/>
</dbReference>
<dbReference type="InterPro" id="IPR011712">
    <property type="entry name" value="Sig_transdc_His_kin_sub3_dim/P"/>
</dbReference>
<dbReference type="InterPro" id="IPR036890">
    <property type="entry name" value="HATPase_C_sf"/>
</dbReference>
<dbReference type="Gene3D" id="3.30.565.10">
    <property type="entry name" value="Histidine kinase-like ATPase, C-terminal domain"/>
    <property type="match status" value="1"/>
</dbReference>
<dbReference type="RefSeq" id="WP_076348532.1">
    <property type="nucleotide sequence ID" value="NZ_FTOO01000011.1"/>
</dbReference>
<dbReference type="InterPro" id="IPR050482">
    <property type="entry name" value="Sensor_HK_TwoCompSys"/>
</dbReference>
<evidence type="ECO:0000256" key="8">
    <source>
        <dbReference type="ARBA" id="ARBA00023012"/>
    </source>
</evidence>
<gene>
    <name evidence="11" type="ORF">SAMN05421799_11183</name>
</gene>
<proteinExistence type="predicted"/>
<dbReference type="PROSITE" id="PS50109">
    <property type="entry name" value="HIS_KIN"/>
    <property type="match status" value="1"/>
</dbReference>
<evidence type="ECO:0000259" key="10">
    <source>
        <dbReference type="PROSITE" id="PS50112"/>
    </source>
</evidence>
<evidence type="ECO:0000256" key="4">
    <source>
        <dbReference type="ARBA" id="ARBA00022679"/>
    </source>
</evidence>
<evidence type="ECO:0000313" key="12">
    <source>
        <dbReference type="Proteomes" id="UP000186156"/>
    </source>
</evidence>
<keyword evidence="7" id="KW-0067">ATP-binding</keyword>
<sequence>MAGYSAERLSHLFNALNDGIIVMDQDRIIVFINPSATRMTGWELGDWIPYCRFCEMREVAAGEERCFLAGQTDVSYFESELPTKDGAYVSVGMSRTFLEPARDAESRDMVIVIRDVTRERQAKELELRARLNRMTLEVQEQERKRISQELHDGVSQSLYAIDLGMEHLKRHAPPRFRRALDDLRAQVKRCSREVRALSHTLYPSLLFDLGLSAAIRMLSEEMSTDRCRIEVDMNKEWPGGDLGGVAIHVYRIVQEAVHNAMSHGRARHIRIRMTCLEVCEVEIVDDGCGFHTDEIKWLPGYGLKNMRERASALGGRLEIESEPGQGTRVRVVFPNPLG</sequence>
<feature type="domain" description="Histidine kinase" evidence="9">
    <location>
        <begin position="145"/>
        <end position="337"/>
    </location>
</feature>
<dbReference type="GO" id="GO:0005524">
    <property type="term" value="F:ATP binding"/>
    <property type="evidence" value="ECO:0007669"/>
    <property type="project" value="UniProtKB-KW"/>
</dbReference>
<evidence type="ECO:0000256" key="1">
    <source>
        <dbReference type="ARBA" id="ARBA00000085"/>
    </source>
</evidence>
<dbReference type="SMART" id="SM00091">
    <property type="entry name" value="PAS"/>
    <property type="match status" value="1"/>
</dbReference>
<keyword evidence="3" id="KW-0597">Phosphoprotein</keyword>
<organism evidence="11 12">
    <name type="scientific">Alicyclobacillus vulcanalis</name>
    <dbReference type="NCBI Taxonomy" id="252246"/>
    <lineage>
        <taxon>Bacteria</taxon>
        <taxon>Bacillati</taxon>
        <taxon>Bacillota</taxon>
        <taxon>Bacilli</taxon>
        <taxon>Bacillales</taxon>
        <taxon>Alicyclobacillaceae</taxon>
        <taxon>Alicyclobacillus</taxon>
    </lineage>
</organism>
<dbReference type="EC" id="2.7.13.3" evidence="2"/>
<evidence type="ECO:0000256" key="3">
    <source>
        <dbReference type="ARBA" id="ARBA00022553"/>
    </source>
</evidence>
<dbReference type="NCBIfam" id="TIGR00229">
    <property type="entry name" value="sensory_box"/>
    <property type="match status" value="1"/>
</dbReference>
<dbReference type="SUPFAM" id="SSF55874">
    <property type="entry name" value="ATPase domain of HSP90 chaperone/DNA topoisomerase II/histidine kinase"/>
    <property type="match status" value="1"/>
</dbReference>
<dbReference type="PANTHER" id="PTHR24421">
    <property type="entry name" value="NITRATE/NITRITE SENSOR PROTEIN NARX-RELATED"/>
    <property type="match status" value="1"/>
</dbReference>
<dbReference type="InterPro" id="IPR035965">
    <property type="entry name" value="PAS-like_dom_sf"/>
</dbReference>
<dbReference type="OrthoDB" id="9781904at2"/>
<dbReference type="GO" id="GO:0046983">
    <property type="term" value="F:protein dimerization activity"/>
    <property type="evidence" value="ECO:0007669"/>
    <property type="project" value="InterPro"/>
</dbReference>
<protein>
    <recommendedName>
        <fullName evidence="2">histidine kinase</fullName>
        <ecNumber evidence="2">2.7.13.3</ecNumber>
    </recommendedName>
</protein>
<accession>A0A1N7P5I9</accession>
<dbReference type="CDD" id="cd16917">
    <property type="entry name" value="HATPase_UhpB-NarQ-NarX-like"/>
    <property type="match status" value="1"/>
</dbReference>
<keyword evidence="4" id="KW-0808">Transferase</keyword>
<dbReference type="AlphaFoldDB" id="A0A1N7P5I9"/>
<evidence type="ECO:0000256" key="2">
    <source>
        <dbReference type="ARBA" id="ARBA00012438"/>
    </source>
</evidence>
<reference evidence="12" key="1">
    <citation type="submission" date="2017-01" db="EMBL/GenBank/DDBJ databases">
        <authorList>
            <person name="Varghese N."/>
            <person name="Submissions S."/>
        </authorList>
    </citation>
    <scope>NUCLEOTIDE SEQUENCE [LARGE SCALE GENOMIC DNA]</scope>
    <source>
        <strain evidence="12">DSM 16176</strain>
    </source>
</reference>
<evidence type="ECO:0000313" key="11">
    <source>
        <dbReference type="EMBL" id="SIT05851.1"/>
    </source>
</evidence>
<keyword evidence="8" id="KW-0902">Two-component regulatory system</keyword>
<evidence type="ECO:0000256" key="7">
    <source>
        <dbReference type="ARBA" id="ARBA00022840"/>
    </source>
</evidence>
<evidence type="ECO:0000259" key="9">
    <source>
        <dbReference type="PROSITE" id="PS50109"/>
    </source>
</evidence>
<keyword evidence="12" id="KW-1185">Reference proteome</keyword>
<dbReference type="InterPro" id="IPR005467">
    <property type="entry name" value="His_kinase_dom"/>
</dbReference>
<feature type="domain" description="PAS" evidence="10">
    <location>
        <begin position="5"/>
        <end position="48"/>
    </location>
</feature>